<comment type="caution">
    <text evidence="8">The sequence shown here is derived from an EMBL/GenBank/DDBJ whole genome shotgun (WGS) entry which is preliminary data.</text>
</comment>
<dbReference type="InterPro" id="IPR020891">
    <property type="entry name" value="UPF0758_CS"/>
</dbReference>
<protein>
    <submittedName>
        <fullName evidence="8">JAB domain-containing protein</fullName>
    </submittedName>
</protein>
<evidence type="ECO:0000259" key="7">
    <source>
        <dbReference type="PROSITE" id="PS50249"/>
    </source>
</evidence>
<dbReference type="RefSeq" id="WP_290267177.1">
    <property type="nucleotide sequence ID" value="NZ_JAUFQQ010000005.1"/>
</dbReference>
<evidence type="ECO:0000256" key="3">
    <source>
        <dbReference type="ARBA" id="ARBA00022801"/>
    </source>
</evidence>
<dbReference type="PANTHER" id="PTHR30471">
    <property type="entry name" value="DNA REPAIR PROTEIN RADC"/>
    <property type="match status" value="1"/>
</dbReference>
<feature type="coiled-coil region" evidence="6">
    <location>
        <begin position="166"/>
        <end position="200"/>
    </location>
</feature>
<organism evidence="8 9">
    <name type="scientific">Flavobacterium branchiarum</name>
    <dbReference type="NCBI Taxonomy" id="1114870"/>
    <lineage>
        <taxon>Bacteria</taxon>
        <taxon>Pseudomonadati</taxon>
        <taxon>Bacteroidota</taxon>
        <taxon>Flavobacteriia</taxon>
        <taxon>Flavobacteriales</taxon>
        <taxon>Flavobacteriaceae</taxon>
        <taxon>Flavobacterium</taxon>
    </lineage>
</organism>
<accession>A0ABV5FIY4</accession>
<dbReference type="Pfam" id="PF04002">
    <property type="entry name" value="RadC"/>
    <property type="match status" value="1"/>
</dbReference>
<name>A0ABV5FIY4_9FLAO</name>
<dbReference type="PROSITE" id="PS01302">
    <property type="entry name" value="UPF0758"/>
    <property type="match status" value="1"/>
</dbReference>
<evidence type="ECO:0000256" key="1">
    <source>
        <dbReference type="ARBA" id="ARBA00022670"/>
    </source>
</evidence>
<keyword evidence="2" id="KW-0479">Metal-binding</keyword>
<dbReference type="InterPro" id="IPR001405">
    <property type="entry name" value="UPF0758"/>
</dbReference>
<dbReference type="Proteomes" id="UP001589589">
    <property type="component" value="Unassembled WGS sequence"/>
</dbReference>
<reference evidence="8 9" key="1">
    <citation type="submission" date="2024-09" db="EMBL/GenBank/DDBJ databases">
        <authorList>
            <person name="Sun Q."/>
            <person name="Mori K."/>
        </authorList>
    </citation>
    <scope>NUCLEOTIDE SEQUENCE [LARGE SCALE GENOMIC DNA]</scope>
    <source>
        <strain evidence="8 9">CECT 7908</strain>
    </source>
</reference>
<dbReference type="PROSITE" id="PS50249">
    <property type="entry name" value="MPN"/>
    <property type="match status" value="1"/>
</dbReference>
<proteinExistence type="predicted"/>
<dbReference type="InterPro" id="IPR037518">
    <property type="entry name" value="MPN"/>
</dbReference>
<keyword evidence="9" id="KW-1185">Reference proteome</keyword>
<evidence type="ECO:0000313" key="9">
    <source>
        <dbReference type="Proteomes" id="UP001589589"/>
    </source>
</evidence>
<evidence type="ECO:0000313" key="8">
    <source>
        <dbReference type="EMBL" id="MFB9063509.1"/>
    </source>
</evidence>
<sequence length="248" mass="28338">MNVKITEKDKIKIGSPDDLYEIMQRILLRENRIDREKEHFWIIGLNTANTILYVELVSMGSVRATTVEPMNVYRVAVLKGATSVVAVHNHPSGRMTASDADKDITDRLIQVGKILDIQLVDHLIISTERYMSFVNTGLMHELEQSLKYVPSYLIEDRIRKEVLETKKEMEKTIKLETDRLKAKTDKLKAKTNKIQETANKIKETVSKQQATLETTVTYLLNQNMTIAQIAAILKLTPKEVEQLSNKAE</sequence>
<dbReference type="EMBL" id="JBHMEX010000020">
    <property type="protein sequence ID" value="MFB9063509.1"/>
    <property type="molecule type" value="Genomic_DNA"/>
</dbReference>
<dbReference type="Gene3D" id="3.40.140.10">
    <property type="entry name" value="Cytidine Deaminase, domain 2"/>
    <property type="match status" value="1"/>
</dbReference>
<evidence type="ECO:0000256" key="4">
    <source>
        <dbReference type="ARBA" id="ARBA00022833"/>
    </source>
</evidence>
<evidence type="ECO:0000256" key="5">
    <source>
        <dbReference type="ARBA" id="ARBA00023049"/>
    </source>
</evidence>
<keyword evidence="4" id="KW-0862">Zinc</keyword>
<keyword evidence="1" id="KW-0645">Protease</keyword>
<keyword evidence="6" id="KW-0175">Coiled coil</keyword>
<feature type="domain" description="MPN" evidence="7">
    <location>
        <begin position="12"/>
        <end position="139"/>
    </location>
</feature>
<keyword evidence="3" id="KW-0378">Hydrolase</keyword>
<dbReference type="CDD" id="cd08071">
    <property type="entry name" value="MPN_DUF2466"/>
    <property type="match status" value="1"/>
</dbReference>
<evidence type="ECO:0000256" key="6">
    <source>
        <dbReference type="SAM" id="Coils"/>
    </source>
</evidence>
<dbReference type="InterPro" id="IPR025657">
    <property type="entry name" value="RadC_JAB"/>
</dbReference>
<keyword evidence="5" id="KW-0482">Metalloprotease</keyword>
<gene>
    <name evidence="8" type="ORF">ACFFUQ_05695</name>
</gene>
<evidence type="ECO:0000256" key="2">
    <source>
        <dbReference type="ARBA" id="ARBA00022723"/>
    </source>
</evidence>
<dbReference type="PANTHER" id="PTHR30471:SF3">
    <property type="entry name" value="UPF0758 PROTEIN YEES-RELATED"/>
    <property type="match status" value="1"/>
</dbReference>